<reference evidence="2 3" key="1">
    <citation type="submission" date="2020-10" db="EMBL/GenBank/DDBJ databases">
        <title>Connecting structure to function with the recovery of over 1000 high-quality activated sludge metagenome-assembled genomes encoding full-length rRNA genes using long-read sequencing.</title>
        <authorList>
            <person name="Singleton C.M."/>
            <person name="Petriglieri F."/>
            <person name="Kristensen J.M."/>
            <person name="Kirkegaard R.H."/>
            <person name="Michaelsen T.Y."/>
            <person name="Andersen M.H."/>
            <person name="Karst S.M."/>
            <person name="Dueholm M.S."/>
            <person name="Nielsen P.H."/>
            <person name="Albertsen M."/>
        </authorList>
    </citation>
    <scope>NUCLEOTIDE SEQUENCE [LARGE SCALE GENOMIC DNA]</scope>
    <source>
        <strain evidence="2">Ribe_18-Q3-R11-54_MAXAC.273</strain>
    </source>
</reference>
<feature type="transmembrane region" description="Helical" evidence="1">
    <location>
        <begin position="44"/>
        <end position="65"/>
    </location>
</feature>
<comment type="caution">
    <text evidence="2">The sequence shown here is derived from an EMBL/GenBank/DDBJ whole genome shotgun (WGS) entry which is preliminary data.</text>
</comment>
<feature type="transmembrane region" description="Helical" evidence="1">
    <location>
        <begin position="12"/>
        <end position="32"/>
    </location>
</feature>
<evidence type="ECO:0000256" key="1">
    <source>
        <dbReference type="SAM" id="Phobius"/>
    </source>
</evidence>
<proteinExistence type="predicted"/>
<accession>A0A9D7SWG0</accession>
<keyword evidence="1" id="KW-1133">Transmembrane helix</keyword>
<evidence type="ECO:0000313" key="3">
    <source>
        <dbReference type="Proteomes" id="UP000808337"/>
    </source>
</evidence>
<dbReference type="Proteomes" id="UP000808337">
    <property type="component" value="Unassembled WGS sequence"/>
</dbReference>
<feature type="transmembrane region" description="Helical" evidence="1">
    <location>
        <begin position="85"/>
        <end position="106"/>
    </location>
</feature>
<protein>
    <submittedName>
        <fullName evidence="2">Cytochrome B</fullName>
    </submittedName>
</protein>
<dbReference type="AlphaFoldDB" id="A0A9D7SWG0"/>
<dbReference type="EMBL" id="JADKGY010000020">
    <property type="protein sequence ID" value="MBK9983414.1"/>
    <property type="molecule type" value="Genomic_DNA"/>
</dbReference>
<name>A0A9D7SWG0_9BACT</name>
<feature type="transmembrane region" description="Helical" evidence="1">
    <location>
        <begin position="115"/>
        <end position="133"/>
    </location>
</feature>
<keyword evidence="1" id="KW-0472">Membrane</keyword>
<sequence length="142" mass="15918">MYPGLLHAHSGLRWIVLLLIIINVFNALKGYAGNKAVGPMDKKLSLFALIFTHTQVLIGLGLYAISPKVQFSSATMANSQLRFFTMEHTLMMLIAVILITIGHGAVKRGSFKKEFWYYFIALVIILAAIPWPFRTMLGSGWF</sequence>
<keyword evidence="1" id="KW-0812">Transmembrane</keyword>
<organism evidence="2 3">
    <name type="scientific">Candidatus Opimibacter skivensis</name>
    <dbReference type="NCBI Taxonomy" id="2982028"/>
    <lineage>
        <taxon>Bacteria</taxon>
        <taxon>Pseudomonadati</taxon>
        <taxon>Bacteroidota</taxon>
        <taxon>Saprospiria</taxon>
        <taxon>Saprospirales</taxon>
        <taxon>Saprospiraceae</taxon>
        <taxon>Candidatus Opimibacter</taxon>
    </lineage>
</organism>
<evidence type="ECO:0000313" key="2">
    <source>
        <dbReference type="EMBL" id="MBK9983414.1"/>
    </source>
</evidence>
<gene>
    <name evidence="2" type="ORF">IPP15_13685</name>
</gene>